<dbReference type="SFLD" id="SFLDS00003">
    <property type="entry name" value="Haloacid_Dehalogenase"/>
    <property type="match status" value="1"/>
</dbReference>
<dbReference type="InterPro" id="IPR006539">
    <property type="entry name" value="P-type_ATPase_IV"/>
</dbReference>
<dbReference type="InterPro" id="IPR008250">
    <property type="entry name" value="ATPase_P-typ_transduc_dom_A_sf"/>
</dbReference>
<keyword evidence="4 14" id="KW-0479">Metal-binding</keyword>
<sequence length="1158" mass="127061">MAKSIIVPSNERQHDGSVDSDAAAKALGHPTGASTCRHFGVGLSTPPPDTSFAPNRISTSIYTPYNFLFKNLFKQFARLSNMYFLFITVLQVIPQVTLSGGYPTTIVPLVFVLFVNAIKDLIEDIHRHNADTVQNSSKTLQMQDGDAKPAFVATTWADLHVGSIVKVHQNEIIPADMIILASSSPIGQCFTMTANLDGETNLKIRWVPSQLASPDNPMTADADIWAKMHGAHVEAEEPSRRLDRFKATLTTCDNVKVSIGISNLLLRGVLLRDTDWAVGVTVYTGDDTKIQQNSGETPFKSSSLSKMTNIMTYQIIVLQVVLQIVAVVVEALGPDLPYSPRNSQSMLNAFWLFLTYMLLFSNFVPISLQVTVDITRFVQSILLCLDTEMALGGVGVTVRCSDLNEDLGVIQHIFTDKTGTLTCNNMEFRKCAIDGVSFGNVAAPPSAPRGSYLPPSTSNNYRLRSILPFPKRTMDMVSPRGHLTHVNIVDKALQQKVVDERHPRFVQFFVNLAVNSAVVPIVDAATGRLVYSAISPDEEALVCAAKHFDVTLLRHDSTSVAVSRFGDTVLFDVLHMFEFSSERKKSSMIVRERGGSAGVILFCKGADTVVFPALRSPVDAEEDERYTAMKQHLVTYAAEGLRVLCVAQRELSDDVYEAWNAKYLAAKTASDTTEDDLDAIVRDIETQLDLVGITGIEDRLQDGVADALQCFRLAGIKVWMLTGDRPDTAVNIGHATQLISNDMQVVQISTKELSDLRPGGGGNTPSALVGQLLQAIIDAPKDHRTPPTALILDDSALELIVGLDSLQSLLIQASNRCKSVLCCRVSPKQKEFIVDLVRRKTGVMTLAVGDGANDVPMIQRAHVGVGIMGAEGQQAANASDYSIPEFQSLKRLLLVHGRWMNRRMSILTLYMFYKNVLLVLPQFFFGYYCSFSGQSTYYDSLYQLYNVCFTALPVFLFSVSDQHVSAPMSLQYPSLYASQSFGSIRWFWLWILDACISSLVILFIPLAVLGHGPSSIHGFDQGLWDVGLVMNGAVVVVANLRLALESKCWFWFIPVGFASSLGLWSASAYAFSSLLSFGGELYAVLGVVANLSILFMLVLVCVLCCFGAYGLQAYHTTFAPHPTDICHEIDVWGLDPTLPSSPVVIVSDGRVHPKQPHE</sequence>
<feature type="binding site" evidence="13">
    <location>
        <position position="579"/>
    </location>
    <ligand>
        <name>ATP</name>
        <dbReference type="ChEBI" id="CHEBI:30616"/>
    </ligand>
</feature>
<feature type="binding site" evidence="13">
    <location>
        <position position="854"/>
    </location>
    <ligand>
        <name>ATP</name>
        <dbReference type="ChEBI" id="CHEBI:30616"/>
    </ligand>
</feature>
<feature type="binding site" evidence="13">
    <location>
        <position position="418"/>
    </location>
    <ligand>
        <name>ATP</name>
        <dbReference type="ChEBI" id="CHEBI:30616"/>
    </ligand>
</feature>
<evidence type="ECO:0000259" key="17">
    <source>
        <dbReference type="Pfam" id="PF16212"/>
    </source>
</evidence>
<dbReference type="GO" id="GO:0000287">
    <property type="term" value="F:magnesium ion binding"/>
    <property type="evidence" value="ECO:0007669"/>
    <property type="project" value="UniProtKB-UniRule"/>
</dbReference>
<dbReference type="GO" id="GO:0016887">
    <property type="term" value="F:ATP hydrolysis activity"/>
    <property type="evidence" value="ECO:0007669"/>
    <property type="project" value="InterPro"/>
</dbReference>
<dbReference type="FunFam" id="3.40.50.1000:FF:000014">
    <property type="entry name" value="Phospholipid-transporting ATPase"/>
    <property type="match status" value="1"/>
</dbReference>
<dbReference type="Gene3D" id="2.70.150.10">
    <property type="entry name" value="Calcium-transporting ATPase, cytoplasmic transduction domain A"/>
    <property type="match status" value="1"/>
</dbReference>
<feature type="transmembrane region" description="Helical" evidence="15">
    <location>
        <begin position="940"/>
        <end position="959"/>
    </location>
</feature>
<comment type="catalytic activity">
    <reaction evidence="11 15">
        <text>ATP + H2O + phospholipidSide 1 = ADP + phosphate + phospholipidSide 2.</text>
        <dbReference type="EC" id="7.6.2.1"/>
    </reaction>
</comment>
<feature type="transmembrane region" description="Helical" evidence="15">
    <location>
        <begin position="907"/>
        <end position="928"/>
    </location>
</feature>
<feature type="binding site" evidence="13">
    <location>
        <position position="416"/>
    </location>
    <ligand>
        <name>ATP</name>
        <dbReference type="ChEBI" id="CHEBI:30616"/>
    </ligand>
</feature>
<dbReference type="STRING" id="112090.W4FF65"/>
<feature type="domain" description="P-type ATPase C-terminal" evidence="17">
    <location>
        <begin position="876"/>
        <end position="1120"/>
    </location>
</feature>
<name>W4FF65_APHAT</name>
<dbReference type="InterPro" id="IPR023214">
    <property type="entry name" value="HAD_sf"/>
</dbReference>
<dbReference type="SUPFAM" id="SSF81660">
    <property type="entry name" value="Metal cation-transporting ATPase, ATP-binding domain N"/>
    <property type="match status" value="1"/>
</dbReference>
<feature type="binding site" evidence="13">
    <location>
        <position position="642"/>
    </location>
    <ligand>
        <name>ATP</name>
        <dbReference type="ChEBI" id="CHEBI:30616"/>
    </ligand>
</feature>
<dbReference type="VEuPathDB" id="FungiDB:H257_17786"/>
<dbReference type="Pfam" id="PF16212">
    <property type="entry name" value="PhoLip_ATPase_C"/>
    <property type="match status" value="1"/>
</dbReference>
<evidence type="ECO:0000256" key="9">
    <source>
        <dbReference type="ARBA" id="ARBA00022989"/>
    </source>
</evidence>
<feature type="transmembrane region" description="Helical" evidence="15">
    <location>
        <begin position="1049"/>
        <end position="1071"/>
    </location>
</feature>
<feature type="transmembrane region" description="Helical" evidence="15">
    <location>
        <begin position="76"/>
        <end position="94"/>
    </location>
</feature>
<dbReference type="GO" id="GO:0140326">
    <property type="term" value="F:ATPase-coupled intramembrane lipid transporter activity"/>
    <property type="evidence" value="ECO:0007669"/>
    <property type="project" value="UniProtKB-EC"/>
</dbReference>
<dbReference type="InterPro" id="IPR032630">
    <property type="entry name" value="P_typ_ATPase_c"/>
</dbReference>
<dbReference type="PANTHER" id="PTHR24092:SF150">
    <property type="entry name" value="PHOSPHOLIPID-TRANSPORTING ATPASE"/>
    <property type="match status" value="1"/>
</dbReference>
<reference evidence="18" key="1">
    <citation type="submission" date="2013-12" db="EMBL/GenBank/DDBJ databases">
        <title>The Genome Sequence of Aphanomyces astaci APO3.</title>
        <authorList>
            <consortium name="The Broad Institute Genomics Platform"/>
            <person name="Russ C."/>
            <person name="Tyler B."/>
            <person name="van West P."/>
            <person name="Dieguez-Uribeondo J."/>
            <person name="Young S.K."/>
            <person name="Zeng Q."/>
            <person name="Gargeya S."/>
            <person name="Fitzgerald M."/>
            <person name="Abouelleil A."/>
            <person name="Alvarado L."/>
            <person name="Chapman S.B."/>
            <person name="Gainer-Dewar J."/>
            <person name="Goldberg J."/>
            <person name="Griggs A."/>
            <person name="Gujja S."/>
            <person name="Hansen M."/>
            <person name="Howarth C."/>
            <person name="Imamovic A."/>
            <person name="Ireland A."/>
            <person name="Larimer J."/>
            <person name="McCowan C."/>
            <person name="Murphy C."/>
            <person name="Pearson M."/>
            <person name="Poon T.W."/>
            <person name="Priest M."/>
            <person name="Roberts A."/>
            <person name="Saif S."/>
            <person name="Shea T."/>
            <person name="Sykes S."/>
            <person name="Wortman J."/>
            <person name="Nusbaum C."/>
            <person name="Birren B."/>
        </authorList>
    </citation>
    <scope>NUCLEOTIDE SEQUENCE [LARGE SCALE GENOMIC DNA]</scope>
    <source>
        <strain evidence="18">APO3</strain>
    </source>
</reference>
<gene>
    <name evidence="18" type="ORF">H257_17786</name>
</gene>
<feature type="transmembrane region" description="Helical" evidence="15">
    <location>
        <begin position="310"/>
        <end position="329"/>
    </location>
</feature>
<dbReference type="RefSeq" id="XP_009845017.1">
    <property type="nucleotide sequence ID" value="XM_009846715.1"/>
</dbReference>
<dbReference type="NCBIfam" id="TIGR01494">
    <property type="entry name" value="ATPase_P-type"/>
    <property type="match status" value="1"/>
</dbReference>
<feature type="transmembrane region" description="Helical" evidence="15">
    <location>
        <begin position="1022"/>
        <end position="1042"/>
    </location>
</feature>
<keyword evidence="6 13" id="KW-0067">ATP-binding</keyword>
<dbReference type="SUPFAM" id="SSF56784">
    <property type="entry name" value="HAD-like"/>
    <property type="match status" value="1"/>
</dbReference>
<dbReference type="GO" id="GO:0005886">
    <property type="term" value="C:plasma membrane"/>
    <property type="evidence" value="ECO:0007669"/>
    <property type="project" value="TreeGrafter"/>
</dbReference>
<evidence type="ECO:0000256" key="2">
    <source>
        <dbReference type="ARBA" id="ARBA00008109"/>
    </source>
</evidence>
<proteinExistence type="inferred from homology"/>
<feature type="transmembrane region" description="Helical" evidence="15">
    <location>
        <begin position="987"/>
        <end position="1010"/>
    </location>
</feature>
<feature type="binding site" evidence="13">
    <location>
        <position position="853"/>
    </location>
    <ligand>
        <name>ATP</name>
        <dbReference type="ChEBI" id="CHEBI:30616"/>
    </ligand>
</feature>
<dbReference type="InterPro" id="IPR044492">
    <property type="entry name" value="P_typ_ATPase_HD_dom"/>
</dbReference>
<dbReference type="PRINTS" id="PR00119">
    <property type="entry name" value="CATATPASE"/>
</dbReference>
<feature type="active site" description="4-aspartylphosphate intermediate" evidence="12">
    <location>
        <position position="416"/>
    </location>
</feature>
<dbReference type="SUPFAM" id="SSF81653">
    <property type="entry name" value="Calcium ATPase, transduction domain A"/>
    <property type="match status" value="1"/>
</dbReference>
<evidence type="ECO:0000256" key="1">
    <source>
        <dbReference type="ARBA" id="ARBA00004141"/>
    </source>
</evidence>
<feature type="binding site" evidence="14">
    <location>
        <position position="418"/>
    </location>
    <ligand>
        <name>Mg(2+)</name>
        <dbReference type="ChEBI" id="CHEBI:18420"/>
    </ligand>
</feature>
<comment type="cofactor">
    <cofactor evidence="14">
        <name>Mg(2+)</name>
        <dbReference type="ChEBI" id="CHEBI:18420"/>
    </cofactor>
</comment>
<dbReference type="Gene3D" id="3.40.50.1000">
    <property type="entry name" value="HAD superfamily/HAD-like"/>
    <property type="match status" value="1"/>
</dbReference>
<dbReference type="InterPro" id="IPR032631">
    <property type="entry name" value="P-type_ATPase_N"/>
</dbReference>
<evidence type="ECO:0000256" key="7">
    <source>
        <dbReference type="ARBA" id="ARBA00022842"/>
    </source>
</evidence>
<keyword evidence="8 15" id="KW-1278">Translocase</keyword>
<feature type="binding site" evidence="13">
    <location>
        <position position="538"/>
    </location>
    <ligand>
        <name>ATP</name>
        <dbReference type="ChEBI" id="CHEBI:30616"/>
    </ligand>
</feature>
<evidence type="ECO:0000256" key="10">
    <source>
        <dbReference type="ARBA" id="ARBA00023136"/>
    </source>
</evidence>
<dbReference type="GO" id="GO:0045332">
    <property type="term" value="P:phospholipid translocation"/>
    <property type="evidence" value="ECO:0007669"/>
    <property type="project" value="TreeGrafter"/>
</dbReference>
<accession>W4FF65</accession>
<evidence type="ECO:0000256" key="4">
    <source>
        <dbReference type="ARBA" id="ARBA00022723"/>
    </source>
</evidence>
<dbReference type="InterPro" id="IPR001757">
    <property type="entry name" value="P_typ_ATPase"/>
</dbReference>
<dbReference type="EC" id="7.6.2.1" evidence="15"/>
<dbReference type="InterPro" id="IPR023299">
    <property type="entry name" value="ATPase_P-typ_cyto_dom_N"/>
</dbReference>
<dbReference type="GeneID" id="20819782"/>
<dbReference type="EMBL" id="KI913232">
    <property type="protein sequence ID" value="ETV65529.1"/>
    <property type="molecule type" value="Genomic_DNA"/>
</dbReference>
<evidence type="ECO:0000256" key="5">
    <source>
        <dbReference type="ARBA" id="ARBA00022741"/>
    </source>
</evidence>
<comment type="subcellular location">
    <subcellularLocation>
        <location evidence="1 15">Membrane</location>
        <topology evidence="1 15">Multi-pass membrane protein</topology>
    </subcellularLocation>
</comment>
<keyword evidence="5 13" id="KW-0547">Nucleotide-binding</keyword>
<dbReference type="SUPFAM" id="SSF81665">
    <property type="entry name" value="Calcium ATPase, transmembrane domain M"/>
    <property type="match status" value="1"/>
</dbReference>
<feature type="binding site" evidence="14">
    <location>
        <position position="850"/>
    </location>
    <ligand>
        <name>Mg(2+)</name>
        <dbReference type="ChEBI" id="CHEBI:18420"/>
    </ligand>
</feature>
<feature type="binding site" evidence="13">
    <location>
        <position position="722"/>
    </location>
    <ligand>
        <name>ATP</name>
        <dbReference type="ChEBI" id="CHEBI:30616"/>
    </ligand>
</feature>
<evidence type="ECO:0000256" key="12">
    <source>
        <dbReference type="PIRSR" id="PIRSR606539-1"/>
    </source>
</evidence>
<keyword evidence="3 15" id="KW-0812">Transmembrane</keyword>
<feature type="domain" description="P-type ATPase N-terminal" evidence="16">
    <location>
        <begin position="50"/>
        <end position="103"/>
    </location>
</feature>
<feature type="binding site" evidence="13">
    <location>
        <position position="604"/>
    </location>
    <ligand>
        <name>ATP</name>
        <dbReference type="ChEBI" id="CHEBI:30616"/>
    </ligand>
</feature>
<feature type="transmembrane region" description="Helical" evidence="15">
    <location>
        <begin position="349"/>
        <end position="368"/>
    </location>
</feature>
<dbReference type="SFLD" id="SFLDG00002">
    <property type="entry name" value="C1.7:_P-type_atpase_like"/>
    <property type="match status" value="1"/>
</dbReference>
<feature type="binding site" evidence="13">
    <location>
        <position position="723"/>
    </location>
    <ligand>
        <name>ATP</name>
        <dbReference type="ChEBI" id="CHEBI:30616"/>
    </ligand>
</feature>
<feature type="binding site" evidence="13">
    <location>
        <position position="724"/>
    </location>
    <ligand>
        <name>ATP</name>
        <dbReference type="ChEBI" id="CHEBI:30616"/>
    </ligand>
</feature>
<feature type="transmembrane region" description="Helical" evidence="15">
    <location>
        <begin position="1083"/>
        <end position="1111"/>
    </location>
</feature>
<evidence type="ECO:0000256" key="15">
    <source>
        <dbReference type="RuleBase" id="RU362033"/>
    </source>
</evidence>
<dbReference type="InterPro" id="IPR023298">
    <property type="entry name" value="ATPase_P-typ_TM_dom_sf"/>
</dbReference>
<dbReference type="AlphaFoldDB" id="W4FF65"/>
<evidence type="ECO:0000313" key="18">
    <source>
        <dbReference type="EMBL" id="ETV65529.1"/>
    </source>
</evidence>
<comment type="similarity">
    <text evidence="2 15">Belongs to the cation transport ATPase (P-type) (TC 3.A.3) family. Type IV subfamily.</text>
</comment>
<evidence type="ECO:0000256" key="14">
    <source>
        <dbReference type="PIRSR" id="PIRSR606539-3"/>
    </source>
</evidence>
<feature type="binding site" evidence="14">
    <location>
        <position position="854"/>
    </location>
    <ligand>
        <name>Mg(2+)</name>
        <dbReference type="ChEBI" id="CHEBI:18420"/>
    </ligand>
</feature>
<dbReference type="GO" id="GO:0005524">
    <property type="term" value="F:ATP binding"/>
    <property type="evidence" value="ECO:0007669"/>
    <property type="project" value="UniProtKB-UniRule"/>
</dbReference>
<dbReference type="OrthoDB" id="377733at2759"/>
<feature type="binding site" evidence="13">
    <location>
        <position position="824"/>
    </location>
    <ligand>
        <name>ATP</name>
        <dbReference type="ChEBI" id="CHEBI:30616"/>
    </ligand>
</feature>
<feature type="binding site" evidence="13">
    <location>
        <position position="830"/>
    </location>
    <ligand>
        <name>ATP</name>
        <dbReference type="ChEBI" id="CHEBI:30616"/>
    </ligand>
</feature>
<keyword evidence="9 15" id="KW-1133">Transmembrane helix</keyword>
<dbReference type="Gene3D" id="3.40.1110.10">
    <property type="entry name" value="Calcium-transporting ATPase, cytoplasmic domain N"/>
    <property type="match status" value="1"/>
</dbReference>
<feature type="binding site" evidence="14">
    <location>
        <position position="416"/>
    </location>
    <ligand>
        <name>Mg(2+)</name>
        <dbReference type="ChEBI" id="CHEBI:18420"/>
    </ligand>
</feature>
<evidence type="ECO:0000259" key="16">
    <source>
        <dbReference type="Pfam" id="PF16209"/>
    </source>
</evidence>
<dbReference type="PANTHER" id="PTHR24092">
    <property type="entry name" value="PROBABLE PHOSPHOLIPID-TRANSPORTING ATPASE"/>
    <property type="match status" value="1"/>
</dbReference>
<evidence type="ECO:0000256" key="8">
    <source>
        <dbReference type="ARBA" id="ARBA00022967"/>
    </source>
</evidence>
<dbReference type="NCBIfam" id="TIGR01652">
    <property type="entry name" value="ATPase-Plipid"/>
    <property type="match status" value="1"/>
</dbReference>
<keyword evidence="7 14" id="KW-0460">Magnesium</keyword>
<evidence type="ECO:0000256" key="13">
    <source>
        <dbReference type="PIRSR" id="PIRSR606539-2"/>
    </source>
</evidence>
<protein>
    <recommendedName>
        <fullName evidence="15">Phospholipid-transporting ATPase</fullName>
        <ecNumber evidence="15">7.6.2.1</ecNumber>
    </recommendedName>
</protein>
<evidence type="ECO:0000256" key="6">
    <source>
        <dbReference type="ARBA" id="ARBA00022840"/>
    </source>
</evidence>
<feature type="transmembrane region" description="Helical" evidence="15">
    <location>
        <begin position="100"/>
        <end position="118"/>
    </location>
</feature>
<dbReference type="InterPro" id="IPR018303">
    <property type="entry name" value="ATPase_P-typ_P_site"/>
</dbReference>
<dbReference type="PROSITE" id="PS00154">
    <property type="entry name" value="ATPASE_E1_E2"/>
    <property type="match status" value="1"/>
</dbReference>
<organism evidence="18">
    <name type="scientific">Aphanomyces astaci</name>
    <name type="common">Crayfish plague agent</name>
    <dbReference type="NCBI Taxonomy" id="112090"/>
    <lineage>
        <taxon>Eukaryota</taxon>
        <taxon>Sar</taxon>
        <taxon>Stramenopiles</taxon>
        <taxon>Oomycota</taxon>
        <taxon>Saprolegniomycetes</taxon>
        <taxon>Saprolegniales</taxon>
        <taxon>Verrucalvaceae</taxon>
        <taxon>Aphanomyces</taxon>
    </lineage>
</organism>
<dbReference type="Pfam" id="PF16209">
    <property type="entry name" value="PhoLip_ATPase_N"/>
    <property type="match status" value="1"/>
</dbReference>
<feature type="binding site" evidence="13">
    <location>
        <position position="417"/>
    </location>
    <ligand>
        <name>ATP</name>
        <dbReference type="ChEBI" id="CHEBI:30616"/>
    </ligand>
</feature>
<evidence type="ECO:0000256" key="11">
    <source>
        <dbReference type="ARBA" id="ARBA00034036"/>
    </source>
</evidence>
<dbReference type="InterPro" id="IPR036412">
    <property type="entry name" value="HAD-like_sf"/>
</dbReference>
<keyword evidence="10 15" id="KW-0472">Membrane</keyword>
<evidence type="ECO:0000256" key="3">
    <source>
        <dbReference type="ARBA" id="ARBA00022692"/>
    </source>
</evidence>
<dbReference type="Pfam" id="PF13246">
    <property type="entry name" value="Cation_ATPase"/>
    <property type="match status" value="1"/>
</dbReference>
<dbReference type="SFLD" id="SFLDF00027">
    <property type="entry name" value="p-type_atpase"/>
    <property type="match status" value="1"/>
</dbReference>